<comment type="caution">
    <text evidence="2">The sequence shown here is derived from an EMBL/GenBank/DDBJ whole genome shotgun (WGS) entry which is preliminary data.</text>
</comment>
<proteinExistence type="predicted"/>
<feature type="signal peptide" evidence="1">
    <location>
        <begin position="1"/>
        <end position="26"/>
    </location>
</feature>
<name>A0AAW2S4E6_SESRA</name>
<gene>
    <name evidence="2" type="ORF">Sradi_2624800</name>
</gene>
<keyword evidence="1" id="KW-0732">Signal</keyword>
<evidence type="ECO:0000256" key="1">
    <source>
        <dbReference type="SAM" id="SignalP"/>
    </source>
</evidence>
<dbReference type="AlphaFoldDB" id="A0AAW2S4E6"/>
<accession>A0AAW2S4E6</accession>
<reference evidence="2" key="2">
    <citation type="journal article" date="2024" name="Plant">
        <title>Genomic evolution and insights into agronomic trait innovations of Sesamum species.</title>
        <authorList>
            <person name="Miao H."/>
            <person name="Wang L."/>
            <person name="Qu L."/>
            <person name="Liu H."/>
            <person name="Sun Y."/>
            <person name="Le M."/>
            <person name="Wang Q."/>
            <person name="Wei S."/>
            <person name="Zheng Y."/>
            <person name="Lin W."/>
            <person name="Duan Y."/>
            <person name="Cao H."/>
            <person name="Xiong S."/>
            <person name="Wang X."/>
            <person name="Wei L."/>
            <person name="Li C."/>
            <person name="Ma Q."/>
            <person name="Ju M."/>
            <person name="Zhao R."/>
            <person name="Li G."/>
            <person name="Mu C."/>
            <person name="Tian Q."/>
            <person name="Mei H."/>
            <person name="Zhang T."/>
            <person name="Gao T."/>
            <person name="Zhang H."/>
        </authorList>
    </citation>
    <scope>NUCLEOTIDE SEQUENCE</scope>
    <source>
        <strain evidence="2">G02</strain>
    </source>
</reference>
<sequence length="77" mass="8399">MPLAPTQRAAEALPILLSLWIPRATAFLWIPHLGGCPQDLRDYASDDRHRGMDTTGGHNPGASLCPLSCKKKFPFNG</sequence>
<feature type="chain" id="PRO_5043587594" description="Secreted protein" evidence="1">
    <location>
        <begin position="27"/>
        <end position="77"/>
    </location>
</feature>
<dbReference type="EMBL" id="JACGWJ010000011">
    <property type="protein sequence ID" value="KAL0387430.1"/>
    <property type="molecule type" value="Genomic_DNA"/>
</dbReference>
<reference evidence="2" key="1">
    <citation type="submission" date="2020-06" db="EMBL/GenBank/DDBJ databases">
        <authorList>
            <person name="Li T."/>
            <person name="Hu X."/>
            <person name="Zhang T."/>
            <person name="Song X."/>
            <person name="Zhang H."/>
            <person name="Dai N."/>
            <person name="Sheng W."/>
            <person name="Hou X."/>
            <person name="Wei L."/>
        </authorList>
    </citation>
    <scope>NUCLEOTIDE SEQUENCE</scope>
    <source>
        <strain evidence="2">G02</strain>
        <tissue evidence="2">Leaf</tissue>
    </source>
</reference>
<evidence type="ECO:0000313" key="2">
    <source>
        <dbReference type="EMBL" id="KAL0387430.1"/>
    </source>
</evidence>
<protein>
    <recommendedName>
        <fullName evidence="3">Secreted protein</fullName>
    </recommendedName>
</protein>
<organism evidence="2">
    <name type="scientific">Sesamum radiatum</name>
    <name type="common">Black benniseed</name>
    <dbReference type="NCBI Taxonomy" id="300843"/>
    <lineage>
        <taxon>Eukaryota</taxon>
        <taxon>Viridiplantae</taxon>
        <taxon>Streptophyta</taxon>
        <taxon>Embryophyta</taxon>
        <taxon>Tracheophyta</taxon>
        <taxon>Spermatophyta</taxon>
        <taxon>Magnoliopsida</taxon>
        <taxon>eudicotyledons</taxon>
        <taxon>Gunneridae</taxon>
        <taxon>Pentapetalae</taxon>
        <taxon>asterids</taxon>
        <taxon>lamiids</taxon>
        <taxon>Lamiales</taxon>
        <taxon>Pedaliaceae</taxon>
        <taxon>Sesamum</taxon>
    </lineage>
</organism>
<evidence type="ECO:0008006" key="3">
    <source>
        <dbReference type="Google" id="ProtNLM"/>
    </source>
</evidence>